<dbReference type="Proteomes" id="UP001331761">
    <property type="component" value="Unassembled WGS sequence"/>
</dbReference>
<protein>
    <submittedName>
        <fullName evidence="2">Uncharacterized protein</fullName>
    </submittedName>
</protein>
<keyword evidence="1" id="KW-0472">Membrane</keyword>
<feature type="transmembrane region" description="Helical" evidence="1">
    <location>
        <begin position="54"/>
        <end position="76"/>
    </location>
</feature>
<reference evidence="2 3" key="1">
    <citation type="submission" date="2019-10" db="EMBL/GenBank/DDBJ databases">
        <title>Assembly and Annotation for the nematode Trichostrongylus colubriformis.</title>
        <authorList>
            <person name="Martin J."/>
        </authorList>
    </citation>
    <scope>NUCLEOTIDE SEQUENCE [LARGE SCALE GENOMIC DNA]</scope>
    <source>
        <strain evidence="2">G859</strain>
        <tissue evidence="2">Whole worm</tissue>
    </source>
</reference>
<dbReference type="AlphaFoldDB" id="A0AAN8FAU8"/>
<organism evidence="2 3">
    <name type="scientific">Trichostrongylus colubriformis</name>
    <name type="common">Black scour worm</name>
    <dbReference type="NCBI Taxonomy" id="6319"/>
    <lineage>
        <taxon>Eukaryota</taxon>
        <taxon>Metazoa</taxon>
        <taxon>Ecdysozoa</taxon>
        <taxon>Nematoda</taxon>
        <taxon>Chromadorea</taxon>
        <taxon>Rhabditida</taxon>
        <taxon>Rhabditina</taxon>
        <taxon>Rhabditomorpha</taxon>
        <taxon>Strongyloidea</taxon>
        <taxon>Trichostrongylidae</taxon>
        <taxon>Trichostrongylus</taxon>
    </lineage>
</organism>
<keyword evidence="1" id="KW-0812">Transmembrane</keyword>
<comment type="caution">
    <text evidence="2">The sequence shown here is derived from an EMBL/GenBank/DDBJ whole genome shotgun (WGS) entry which is preliminary data.</text>
</comment>
<keyword evidence="1" id="KW-1133">Transmembrane helix</keyword>
<gene>
    <name evidence="2" type="ORF">GCK32_017538</name>
</gene>
<evidence type="ECO:0000313" key="3">
    <source>
        <dbReference type="Proteomes" id="UP001331761"/>
    </source>
</evidence>
<evidence type="ECO:0000256" key="1">
    <source>
        <dbReference type="SAM" id="Phobius"/>
    </source>
</evidence>
<keyword evidence="3" id="KW-1185">Reference proteome</keyword>
<evidence type="ECO:0000313" key="2">
    <source>
        <dbReference type="EMBL" id="KAK5976140.1"/>
    </source>
</evidence>
<name>A0AAN8FAU8_TRICO</name>
<sequence>MWLASFSTTFIHLRVIEGSCLRSLLFAAVVATWIGNRTARKASLHRPFTWKHLVFWTSLFGLLLGIIAVGATRHIFHRRVSAMVRGESSVTTSVGALFYDRFMDQQRAHRFFEGDPILSYGPSGADTTKVLAEFKSCLLI</sequence>
<feature type="transmembrane region" description="Helical" evidence="1">
    <location>
        <begin position="12"/>
        <end position="34"/>
    </location>
</feature>
<accession>A0AAN8FAU8</accession>
<proteinExistence type="predicted"/>
<dbReference type="EMBL" id="WIXE01012158">
    <property type="protein sequence ID" value="KAK5976140.1"/>
    <property type="molecule type" value="Genomic_DNA"/>
</dbReference>